<dbReference type="KEGG" id="lch:Lcho_3564"/>
<dbReference type="PANTHER" id="PTHR33202:SF22">
    <property type="entry name" value="HYDROGEN PEROXIDE SENSITIVE REPRESSOR"/>
    <property type="match status" value="1"/>
</dbReference>
<proteinExistence type="inferred from homology"/>
<keyword evidence="8 9" id="KW-0408">Iron</keyword>
<keyword evidence="5 9" id="KW-0238">DNA-binding</keyword>
<feature type="binding site" evidence="7">
    <location>
        <position position="128"/>
    </location>
    <ligand>
        <name>Zn(2+)</name>
        <dbReference type="ChEBI" id="CHEBI:29105"/>
    </ligand>
</feature>
<dbReference type="EMBL" id="CP001013">
    <property type="protein sequence ID" value="ACB35818.1"/>
    <property type="molecule type" value="Genomic_DNA"/>
</dbReference>
<dbReference type="Pfam" id="PF01475">
    <property type="entry name" value="FUR"/>
    <property type="match status" value="1"/>
</dbReference>
<evidence type="ECO:0000256" key="2">
    <source>
        <dbReference type="ARBA" id="ARBA00022491"/>
    </source>
</evidence>
<keyword evidence="6 9" id="KW-0804">Transcription</keyword>
<name>B1Y4B7_LEPCP</name>
<keyword evidence="11" id="KW-1185">Reference proteome</keyword>
<dbReference type="STRING" id="395495.Lcho_3564"/>
<dbReference type="Gene3D" id="3.30.1490.190">
    <property type="match status" value="1"/>
</dbReference>
<evidence type="ECO:0000256" key="9">
    <source>
        <dbReference type="RuleBase" id="RU364037"/>
    </source>
</evidence>
<comment type="cofactor">
    <cofactor evidence="8">
        <name>Mn(2+)</name>
        <dbReference type="ChEBI" id="CHEBI:29035"/>
    </cofactor>
    <cofactor evidence="8">
        <name>Fe(2+)</name>
        <dbReference type="ChEBI" id="CHEBI:29033"/>
    </cofactor>
    <text evidence="8">Binds 1 Mn(2+) or Fe(2+) ion per subunit.</text>
</comment>
<evidence type="ECO:0000313" key="11">
    <source>
        <dbReference type="Proteomes" id="UP000001693"/>
    </source>
</evidence>
<gene>
    <name evidence="9" type="primary">fur</name>
    <name evidence="10" type="ordered locus">Lcho_3564</name>
</gene>
<feature type="binding site" evidence="7">
    <location>
        <position position="88"/>
    </location>
    <ligand>
        <name>Zn(2+)</name>
        <dbReference type="ChEBI" id="CHEBI:29105"/>
    </ligand>
</feature>
<feature type="binding site" evidence="7">
    <location>
        <position position="91"/>
    </location>
    <ligand>
        <name>Zn(2+)</name>
        <dbReference type="ChEBI" id="CHEBI:29105"/>
    </ligand>
</feature>
<keyword evidence="2 9" id="KW-0678">Repressor</keyword>
<evidence type="ECO:0000256" key="1">
    <source>
        <dbReference type="ARBA" id="ARBA00007957"/>
    </source>
</evidence>
<feature type="binding site" evidence="7">
    <location>
        <position position="125"/>
    </location>
    <ligand>
        <name>Zn(2+)</name>
        <dbReference type="ChEBI" id="CHEBI:29105"/>
    </ligand>
</feature>
<feature type="binding site" evidence="8">
    <location>
        <position position="117"/>
    </location>
    <ligand>
        <name>Fe cation</name>
        <dbReference type="ChEBI" id="CHEBI:24875"/>
    </ligand>
</feature>
<evidence type="ECO:0000256" key="4">
    <source>
        <dbReference type="ARBA" id="ARBA00023015"/>
    </source>
</evidence>
<evidence type="ECO:0000256" key="5">
    <source>
        <dbReference type="ARBA" id="ARBA00023125"/>
    </source>
</evidence>
<dbReference type="GO" id="GO:1900376">
    <property type="term" value="P:regulation of secondary metabolite biosynthetic process"/>
    <property type="evidence" value="ECO:0007669"/>
    <property type="project" value="TreeGrafter"/>
</dbReference>
<dbReference type="Gene3D" id="1.10.10.10">
    <property type="entry name" value="Winged helix-like DNA-binding domain superfamily/Winged helix DNA-binding domain"/>
    <property type="match status" value="1"/>
</dbReference>
<evidence type="ECO:0000256" key="8">
    <source>
        <dbReference type="PIRSR" id="PIRSR602481-2"/>
    </source>
</evidence>
<organism evidence="10 11">
    <name type="scientific">Leptothrix cholodnii (strain ATCC 51168 / LMG 8142 / SP-6)</name>
    <name type="common">Leptothrix discophora (strain SP-6)</name>
    <dbReference type="NCBI Taxonomy" id="395495"/>
    <lineage>
        <taxon>Bacteria</taxon>
        <taxon>Pseudomonadati</taxon>
        <taxon>Pseudomonadota</taxon>
        <taxon>Betaproteobacteria</taxon>
        <taxon>Burkholderiales</taxon>
        <taxon>Sphaerotilaceae</taxon>
        <taxon>Leptothrix</taxon>
    </lineage>
</organism>
<dbReference type="Proteomes" id="UP000001693">
    <property type="component" value="Chromosome"/>
</dbReference>
<comment type="similarity">
    <text evidence="1 9">Belongs to the Fur family.</text>
</comment>
<dbReference type="GO" id="GO:0008270">
    <property type="term" value="F:zinc ion binding"/>
    <property type="evidence" value="ECO:0007669"/>
    <property type="project" value="TreeGrafter"/>
</dbReference>
<evidence type="ECO:0000256" key="6">
    <source>
        <dbReference type="ARBA" id="ARBA00023163"/>
    </source>
</evidence>
<dbReference type="AlphaFoldDB" id="B1Y4B7"/>
<keyword evidence="3 7" id="KW-0862">Zinc</keyword>
<sequence>MSPATGPALRSTRQREAVRVSLEAAGRPMAPQELLAAAQSRVPGLGIATVYRHLKSLQADALVRAVELPGQAARYELVRHAHQHHFHCEVCDRVFPVLACPGSMERLAPAGFTVERHDITLHGRCADCVQAGAKVSA</sequence>
<dbReference type="CDD" id="cd07153">
    <property type="entry name" value="Fur_like"/>
    <property type="match status" value="1"/>
</dbReference>
<keyword evidence="4 9" id="KW-0805">Transcription regulation</keyword>
<comment type="subcellular location">
    <subcellularLocation>
        <location evidence="9">Cytoplasm</location>
    </subcellularLocation>
</comment>
<dbReference type="HOGENOM" id="CLU_096072_5_1_4"/>
<dbReference type="eggNOG" id="COG0735">
    <property type="taxonomic scope" value="Bacteria"/>
</dbReference>
<dbReference type="InterPro" id="IPR036390">
    <property type="entry name" value="WH_DNA-bd_sf"/>
</dbReference>
<dbReference type="RefSeq" id="WP_012348565.1">
    <property type="nucleotide sequence ID" value="NC_010524.1"/>
</dbReference>
<feature type="binding site" evidence="8">
    <location>
        <position position="82"/>
    </location>
    <ligand>
        <name>Fe cation</name>
        <dbReference type="ChEBI" id="CHEBI:24875"/>
    </ligand>
</feature>
<comment type="cofactor">
    <cofactor evidence="7">
        <name>Zn(2+)</name>
        <dbReference type="ChEBI" id="CHEBI:29105"/>
    </cofactor>
    <text evidence="7">Binds 1 zinc ion per subunit.</text>
</comment>
<comment type="subunit">
    <text evidence="9">Homodimer.</text>
</comment>
<reference evidence="10 11" key="1">
    <citation type="submission" date="2008-03" db="EMBL/GenBank/DDBJ databases">
        <title>Complete sequence of Leptothrix cholodnii SP-6.</title>
        <authorList>
            <consortium name="US DOE Joint Genome Institute"/>
            <person name="Copeland A."/>
            <person name="Lucas S."/>
            <person name="Lapidus A."/>
            <person name="Glavina del Rio T."/>
            <person name="Dalin E."/>
            <person name="Tice H."/>
            <person name="Bruce D."/>
            <person name="Goodwin L."/>
            <person name="Pitluck S."/>
            <person name="Chertkov O."/>
            <person name="Brettin T."/>
            <person name="Detter J.C."/>
            <person name="Han C."/>
            <person name="Kuske C.R."/>
            <person name="Schmutz J."/>
            <person name="Larimer F."/>
            <person name="Land M."/>
            <person name="Hauser L."/>
            <person name="Kyrpides N."/>
            <person name="Lykidis A."/>
            <person name="Emerson D."/>
            <person name="Richardson P."/>
        </authorList>
    </citation>
    <scope>NUCLEOTIDE SEQUENCE [LARGE SCALE GENOMIC DNA]</scope>
    <source>
        <strain evidence="11">ATCC 51168 / LMG 8142 / SP-6</strain>
    </source>
</reference>
<dbReference type="InterPro" id="IPR043135">
    <property type="entry name" value="Fur_C"/>
</dbReference>
<keyword evidence="7 9" id="KW-0479">Metal-binding</keyword>
<dbReference type="GO" id="GO:0005737">
    <property type="term" value="C:cytoplasm"/>
    <property type="evidence" value="ECO:0007669"/>
    <property type="project" value="UniProtKB-SubCell"/>
</dbReference>
<dbReference type="InterPro" id="IPR002481">
    <property type="entry name" value="FUR"/>
</dbReference>
<keyword evidence="9" id="KW-0963">Cytoplasm</keyword>
<evidence type="ECO:0000313" key="10">
    <source>
        <dbReference type="EMBL" id="ACB35818.1"/>
    </source>
</evidence>
<dbReference type="GO" id="GO:0003700">
    <property type="term" value="F:DNA-binding transcription factor activity"/>
    <property type="evidence" value="ECO:0007669"/>
    <property type="project" value="UniProtKB-UniRule"/>
</dbReference>
<protein>
    <recommendedName>
        <fullName evidence="9">Ferric uptake regulation protein</fullName>
    </recommendedName>
</protein>
<evidence type="ECO:0000256" key="3">
    <source>
        <dbReference type="ARBA" id="ARBA00022833"/>
    </source>
</evidence>
<accession>B1Y4B7</accession>
<dbReference type="GO" id="GO:0000976">
    <property type="term" value="F:transcription cis-regulatory region binding"/>
    <property type="evidence" value="ECO:0007669"/>
    <property type="project" value="TreeGrafter"/>
</dbReference>
<evidence type="ECO:0000256" key="7">
    <source>
        <dbReference type="PIRSR" id="PIRSR602481-1"/>
    </source>
</evidence>
<dbReference type="InterPro" id="IPR036388">
    <property type="entry name" value="WH-like_DNA-bd_sf"/>
</dbReference>
<dbReference type="SUPFAM" id="SSF46785">
    <property type="entry name" value="Winged helix' DNA-binding domain"/>
    <property type="match status" value="1"/>
</dbReference>
<dbReference type="PANTHER" id="PTHR33202">
    <property type="entry name" value="ZINC UPTAKE REGULATION PROTEIN"/>
    <property type="match status" value="1"/>
</dbReference>
<dbReference type="GO" id="GO:0045892">
    <property type="term" value="P:negative regulation of DNA-templated transcription"/>
    <property type="evidence" value="ECO:0007669"/>
    <property type="project" value="TreeGrafter"/>
</dbReference>